<reference evidence="1 2" key="2">
    <citation type="journal article" date="2022" name="Mol. Ecol. Resour.">
        <title>The genomes of chicory, endive, great burdock and yacon provide insights into Asteraceae paleo-polyploidization history and plant inulin production.</title>
        <authorList>
            <person name="Fan W."/>
            <person name="Wang S."/>
            <person name="Wang H."/>
            <person name="Wang A."/>
            <person name="Jiang F."/>
            <person name="Liu H."/>
            <person name="Zhao H."/>
            <person name="Xu D."/>
            <person name="Zhang Y."/>
        </authorList>
    </citation>
    <scope>NUCLEOTIDE SEQUENCE [LARGE SCALE GENOMIC DNA]</scope>
    <source>
        <strain evidence="2">cv. Punajuju</strain>
        <tissue evidence="1">Leaves</tissue>
    </source>
</reference>
<dbReference type="Proteomes" id="UP001055811">
    <property type="component" value="Linkage Group LG07"/>
</dbReference>
<keyword evidence="2" id="KW-1185">Reference proteome</keyword>
<organism evidence="1 2">
    <name type="scientific">Cichorium intybus</name>
    <name type="common">Chicory</name>
    <dbReference type="NCBI Taxonomy" id="13427"/>
    <lineage>
        <taxon>Eukaryota</taxon>
        <taxon>Viridiplantae</taxon>
        <taxon>Streptophyta</taxon>
        <taxon>Embryophyta</taxon>
        <taxon>Tracheophyta</taxon>
        <taxon>Spermatophyta</taxon>
        <taxon>Magnoliopsida</taxon>
        <taxon>eudicotyledons</taxon>
        <taxon>Gunneridae</taxon>
        <taxon>Pentapetalae</taxon>
        <taxon>asterids</taxon>
        <taxon>campanulids</taxon>
        <taxon>Asterales</taxon>
        <taxon>Asteraceae</taxon>
        <taxon>Cichorioideae</taxon>
        <taxon>Cichorieae</taxon>
        <taxon>Cichoriinae</taxon>
        <taxon>Cichorium</taxon>
    </lineage>
</organism>
<comment type="caution">
    <text evidence="1">The sequence shown here is derived from an EMBL/GenBank/DDBJ whole genome shotgun (WGS) entry which is preliminary data.</text>
</comment>
<evidence type="ECO:0000313" key="1">
    <source>
        <dbReference type="EMBL" id="KAI3708745.1"/>
    </source>
</evidence>
<evidence type="ECO:0000313" key="2">
    <source>
        <dbReference type="Proteomes" id="UP001055811"/>
    </source>
</evidence>
<proteinExistence type="predicted"/>
<sequence length="105" mass="11139">MARSLIPAKSSATMAAIFTGLTFDPSWLSTTANAPLVDDEVDVSMFLGIVVIVAVAEPFAVTFGGVDNDEGMVHSLLSGFPHRSRFLTKNSVFCLDKDNTCGISP</sequence>
<reference evidence="2" key="1">
    <citation type="journal article" date="2022" name="Mol. Ecol. Resour.">
        <title>The genomes of chicory, endive, great burdock and yacon provide insights into Asteraceae palaeo-polyploidization history and plant inulin production.</title>
        <authorList>
            <person name="Fan W."/>
            <person name="Wang S."/>
            <person name="Wang H."/>
            <person name="Wang A."/>
            <person name="Jiang F."/>
            <person name="Liu H."/>
            <person name="Zhao H."/>
            <person name="Xu D."/>
            <person name="Zhang Y."/>
        </authorList>
    </citation>
    <scope>NUCLEOTIDE SEQUENCE [LARGE SCALE GENOMIC DNA]</scope>
    <source>
        <strain evidence="2">cv. Punajuju</strain>
    </source>
</reference>
<name>A0ACB9AJY5_CICIN</name>
<dbReference type="EMBL" id="CM042015">
    <property type="protein sequence ID" value="KAI3708745.1"/>
    <property type="molecule type" value="Genomic_DNA"/>
</dbReference>
<protein>
    <submittedName>
        <fullName evidence="1">Uncharacterized protein</fullName>
    </submittedName>
</protein>
<accession>A0ACB9AJY5</accession>
<gene>
    <name evidence="1" type="ORF">L2E82_38162</name>
</gene>